<dbReference type="PROSITE" id="PS50837">
    <property type="entry name" value="NACHT"/>
    <property type="match status" value="1"/>
</dbReference>
<feature type="compositionally biased region" description="Polar residues" evidence="2">
    <location>
        <begin position="97"/>
        <end position="106"/>
    </location>
</feature>
<accession>A0A8H7KHS9</accession>
<dbReference type="Proteomes" id="UP000629468">
    <property type="component" value="Unassembled WGS sequence"/>
</dbReference>
<name>A0A8H7KHS9_AGABI</name>
<dbReference type="PANTHER" id="PTHR10039:SF14">
    <property type="entry name" value="NACHT DOMAIN-CONTAINING PROTEIN"/>
    <property type="match status" value="1"/>
</dbReference>
<feature type="domain" description="NACHT" evidence="3">
    <location>
        <begin position="210"/>
        <end position="356"/>
    </location>
</feature>
<evidence type="ECO:0000256" key="2">
    <source>
        <dbReference type="SAM" id="MobiDB-lite"/>
    </source>
</evidence>
<feature type="compositionally biased region" description="Polar residues" evidence="2">
    <location>
        <begin position="116"/>
        <end position="132"/>
    </location>
</feature>
<feature type="region of interest" description="Disordered" evidence="2">
    <location>
        <begin position="96"/>
        <end position="132"/>
    </location>
</feature>
<dbReference type="InterPro" id="IPR056884">
    <property type="entry name" value="NPHP3-like_N"/>
</dbReference>
<dbReference type="InterPro" id="IPR027417">
    <property type="entry name" value="P-loop_NTPase"/>
</dbReference>
<proteinExistence type="predicted"/>
<dbReference type="SUPFAM" id="SSF52540">
    <property type="entry name" value="P-loop containing nucleoside triphosphate hydrolases"/>
    <property type="match status" value="1"/>
</dbReference>
<evidence type="ECO:0000256" key="1">
    <source>
        <dbReference type="ARBA" id="ARBA00022737"/>
    </source>
</evidence>
<gene>
    <name evidence="4" type="ORF">Agabi119p4_4871</name>
</gene>
<feature type="compositionally biased region" description="Basic residues" evidence="2">
    <location>
        <begin position="1"/>
        <end position="22"/>
    </location>
</feature>
<evidence type="ECO:0000259" key="3">
    <source>
        <dbReference type="PROSITE" id="PS50837"/>
    </source>
</evidence>
<reference evidence="4 5" key="1">
    <citation type="journal article" name="Sci. Rep.">
        <title>Telomere-to-telomere assembled and centromere annotated genomes of the two main subspecies of the button mushroom Agaricus bisporus reveal especially polymorphic chromosome ends.</title>
        <authorList>
            <person name="Sonnenberg A.S.M."/>
            <person name="Sedaghat-Telgerd N."/>
            <person name="Lavrijssen B."/>
            <person name="Ohm R.A."/>
            <person name="Hendrickx P.M."/>
            <person name="Scholtmeijer K."/>
            <person name="Baars J.J.P."/>
            <person name="van Peer A."/>
        </authorList>
    </citation>
    <scope>NUCLEOTIDE SEQUENCE [LARGE SCALE GENOMIC DNA]</scope>
    <source>
        <strain evidence="4 5">H119_p4</strain>
    </source>
</reference>
<sequence>MSGKPSRGHTKRISSRISRFKNRVSSVFSPSSQGSRLADDDTGWLGIPTHHAEDRLPSASTSHRQSISNISLDSNVNHIPAHPSASPLPFARHLKESASQNHSSTHLAPPSPLQPPQEQVLTSPNTSPHSQYLSSGILNQAHNFVMKDPVFIDNNTVVDNFMEKFLQHTIIGAEFDSSDRDPPPRCHPGTRLTIIQRCLDFILKCSDEEKLRWVVGPAGAGKSAIMQIVAEKAPDGVICASVFLSVNGREDGTKTIVTIAYQLAVKYEPYRRFIQNEITRDPSLLRKSLSVHFKRFIVEPFIHRHLFSPLNRILIIIDGLDECDDPRTQRELLRLITDFCVKYPLSPVVWMVASRPEPHITSFFEKPEIKPTFTKEKIVIDSDEACEDVERYLRAQLKKIKLEYAPLKRKQEWPAELEFTRIATAAGGLFAYASTVIRYIDDPHYGDPAAQLRYVLEVIDAGGVNGMLQKDHPMAQLDALYARILSNIPDNVMVNARKLLLLYSSLGWHGETFRTQCNVLGLTEDAAYGAVRHLHAVAKIPEPDNADDEPLLYLHKSFEDFLFDPKRSGFSGNAVDEVKDLKGQVSWRIIEEVSESDGLAHGKCIGLGDGSRGGHPVCCDDISLSWPGDERFRKTDHELRHELHTDAKFDMCRAFSFDSNFYQSMSCFNLLTTRFTAPTFDFPFNRLRDSVFDQFREELTDLGKLREVPLRALDYAAICGDVELRFTSPIGVDVTLPDRWIESCNHEKRELDDLQHWQGWTTSFGRFGAHDSESEDEVVTEDGMADTDIPRLHFVAGKSDHHGFRRFRHVRCDYCSRRLARHFINNPDQPAAIFVDSTEMCYVEFSFVDPDDGVSEWRYRLFHSGPPACIDT</sequence>
<feature type="region of interest" description="Disordered" evidence="2">
    <location>
        <begin position="1"/>
        <end position="43"/>
    </location>
</feature>
<feature type="compositionally biased region" description="Low complexity" evidence="2">
    <location>
        <begin position="25"/>
        <end position="35"/>
    </location>
</feature>
<dbReference type="PANTHER" id="PTHR10039">
    <property type="entry name" value="AMELOGENIN"/>
    <property type="match status" value="1"/>
</dbReference>
<keyword evidence="1" id="KW-0677">Repeat</keyword>
<dbReference type="InterPro" id="IPR007111">
    <property type="entry name" value="NACHT_NTPase"/>
</dbReference>
<evidence type="ECO:0000313" key="5">
    <source>
        <dbReference type="Proteomes" id="UP000629468"/>
    </source>
</evidence>
<organism evidence="4 5">
    <name type="scientific">Agaricus bisporus var. burnettii</name>
    <dbReference type="NCBI Taxonomy" id="192524"/>
    <lineage>
        <taxon>Eukaryota</taxon>
        <taxon>Fungi</taxon>
        <taxon>Dikarya</taxon>
        <taxon>Basidiomycota</taxon>
        <taxon>Agaricomycotina</taxon>
        <taxon>Agaricomycetes</taxon>
        <taxon>Agaricomycetidae</taxon>
        <taxon>Agaricales</taxon>
        <taxon>Agaricineae</taxon>
        <taxon>Agaricaceae</taxon>
        <taxon>Agaricus</taxon>
    </lineage>
</organism>
<dbReference type="EMBL" id="JABXXO010000006">
    <property type="protein sequence ID" value="KAF7776478.1"/>
    <property type="molecule type" value="Genomic_DNA"/>
</dbReference>
<dbReference type="Pfam" id="PF24883">
    <property type="entry name" value="NPHP3_N"/>
    <property type="match status" value="1"/>
</dbReference>
<dbReference type="Gene3D" id="3.40.50.300">
    <property type="entry name" value="P-loop containing nucleotide triphosphate hydrolases"/>
    <property type="match status" value="1"/>
</dbReference>
<dbReference type="AlphaFoldDB" id="A0A8H7KHS9"/>
<protein>
    <recommendedName>
        <fullName evidence="3">NACHT domain-containing protein</fullName>
    </recommendedName>
</protein>
<evidence type="ECO:0000313" key="4">
    <source>
        <dbReference type="EMBL" id="KAF7776478.1"/>
    </source>
</evidence>
<comment type="caution">
    <text evidence="4">The sequence shown here is derived from an EMBL/GenBank/DDBJ whole genome shotgun (WGS) entry which is preliminary data.</text>
</comment>